<dbReference type="SUPFAM" id="SSF55811">
    <property type="entry name" value="Nudix"/>
    <property type="match status" value="1"/>
</dbReference>
<dbReference type="PRINTS" id="PR00502">
    <property type="entry name" value="NUDIXFAMILY"/>
</dbReference>
<gene>
    <name evidence="4" type="ORF">OTU49_000713</name>
</gene>
<dbReference type="PANTHER" id="PTHR13994">
    <property type="entry name" value="NUDIX HYDROLASE RELATED"/>
    <property type="match status" value="1"/>
</dbReference>
<dbReference type="Pfam" id="PF00293">
    <property type="entry name" value="NUDIX"/>
    <property type="match status" value="1"/>
</dbReference>
<reference evidence="4 5" key="1">
    <citation type="journal article" date="2024" name="BMC Genomics">
        <title>Genome assembly of redclaw crayfish (Cherax quadricarinatus) provides insights into its immune adaptation and hypoxia tolerance.</title>
        <authorList>
            <person name="Liu Z."/>
            <person name="Zheng J."/>
            <person name="Li H."/>
            <person name="Fang K."/>
            <person name="Wang S."/>
            <person name="He J."/>
            <person name="Zhou D."/>
            <person name="Weng S."/>
            <person name="Chi M."/>
            <person name="Gu Z."/>
            <person name="He J."/>
            <person name="Li F."/>
            <person name="Wang M."/>
        </authorList>
    </citation>
    <scope>NUCLEOTIDE SEQUENCE [LARGE SCALE GENOMIC DNA]</scope>
    <source>
        <strain evidence="4">ZL_2023a</strain>
    </source>
</reference>
<dbReference type="AlphaFoldDB" id="A0AAW0XWG2"/>
<evidence type="ECO:0000256" key="1">
    <source>
        <dbReference type="ARBA" id="ARBA00022801"/>
    </source>
</evidence>
<evidence type="ECO:0000313" key="4">
    <source>
        <dbReference type="EMBL" id="KAK8744273.1"/>
    </source>
</evidence>
<keyword evidence="5" id="KW-1185">Reference proteome</keyword>
<dbReference type="Proteomes" id="UP001445076">
    <property type="component" value="Unassembled WGS sequence"/>
</dbReference>
<comment type="similarity">
    <text evidence="2">Belongs to the Nudix hydrolase family.</text>
</comment>
<evidence type="ECO:0000259" key="3">
    <source>
        <dbReference type="PROSITE" id="PS51462"/>
    </source>
</evidence>
<dbReference type="FunFam" id="3.90.79.10:FF:000015">
    <property type="entry name" value="Nudix hydrolase 8"/>
    <property type="match status" value="1"/>
</dbReference>
<dbReference type="GO" id="GO:0051287">
    <property type="term" value="F:NAD binding"/>
    <property type="evidence" value="ECO:0007669"/>
    <property type="project" value="TreeGrafter"/>
</dbReference>
<proteinExistence type="inferred from homology"/>
<dbReference type="InterPro" id="IPR000086">
    <property type="entry name" value="NUDIX_hydrolase_dom"/>
</dbReference>
<feature type="domain" description="Nudix hydrolase" evidence="3">
    <location>
        <begin position="1"/>
        <end position="126"/>
    </location>
</feature>
<dbReference type="InterPro" id="IPR020084">
    <property type="entry name" value="NUDIX_hydrolase_CS"/>
</dbReference>
<evidence type="ECO:0000256" key="2">
    <source>
        <dbReference type="RuleBase" id="RU003476"/>
    </source>
</evidence>
<sequence length="183" mass="21080">GVGAFVVNDQDELLVVRERFHTRPHWKLPGGYVESGEDLSTAAVREVKEETGVDSEFVSLVSFRHVHGATYNCSDIYFIVHLRPVTKRITMCQKELAACEWMKLQDYVKHPYVHDTNRFFAERFLECRRNGVQIESTDLYSPSFKKNQVIYSITCKAEEECIYDQDSHTSADTHCILNGDPKL</sequence>
<dbReference type="Gene3D" id="3.90.79.10">
    <property type="entry name" value="Nucleoside Triphosphate Pyrophosphohydrolase"/>
    <property type="match status" value="1"/>
</dbReference>
<dbReference type="PANTHER" id="PTHR13994:SF13">
    <property type="entry name" value="FI03680P"/>
    <property type="match status" value="1"/>
</dbReference>
<dbReference type="PROSITE" id="PS51462">
    <property type="entry name" value="NUDIX"/>
    <property type="match status" value="1"/>
</dbReference>
<keyword evidence="1 2" id="KW-0378">Hydrolase</keyword>
<protein>
    <recommendedName>
        <fullName evidence="3">Nudix hydrolase domain-containing protein</fullName>
    </recommendedName>
</protein>
<dbReference type="PROSITE" id="PS00893">
    <property type="entry name" value="NUDIX_BOX"/>
    <property type="match status" value="1"/>
</dbReference>
<comment type="caution">
    <text evidence="4">The sequence shown here is derived from an EMBL/GenBank/DDBJ whole genome shotgun (WGS) entry which is preliminary data.</text>
</comment>
<organism evidence="4 5">
    <name type="scientific">Cherax quadricarinatus</name>
    <name type="common">Australian red claw crayfish</name>
    <dbReference type="NCBI Taxonomy" id="27406"/>
    <lineage>
        <taxon>Eukaryota</taxon>
        <taxon>Metazoa</taxon>
        <taxon>Ecdysozoa</taxon>
        <taxon>Arthropoda</taxon>
        <taxon>Crustacea</taxon>
        <taxon>Multicrustacea</taxon>
        <taxon>Malacostraca</taxon>
        <taxon>Eumalacostraca</taxon>
        <taxon>Eucarida</taxon>
        <taxon>Decapoda</taxon>
        <taxon>Pleocyemata</taxon>
        <taxon>Astacidea</taxon>
        <taxon>Parastacoidea</taxon>
        <taxon>Parastacidae</taxon>
        <taxon>Cherax</taxon>
    </lineage>
</organism>
<dbReference type="GO" id="GO:0047631">
    <property type="term" value="F:ADP-ribose diphosphatase activity"/>
    <property type="evidence" value="ECO:0007669"/>
    <property type="project" value="TreeGrafter"/>
</dbReference>
<accession>A0AAW0XWG2</accession>
<dbReference type="EMBL" id="JARKIK010000022">
    <property type="protein sequence ID" value="KAK8744273.1"/>
    <property type="molecule type" value="Genomic_DNA"/>
</dbReference>
<name>A0AAW0XWG2_CHEQU</name>
<feature type="non-terminal residue" evidence="4">
    <location>
        <position position="1"/>
    </location>
</feature>
<dbReference type="GO" id="GO:0035529">
    <property type="term" value="F:NADH pyrophosphatase activity"/>
    <property type="evidence" value="ECO:0007669"/>
    <property type="project" value="TreeGrafter"/>
</dbReference>
<dbReference type="InterPro" id="IPR020476">
    <property type="entry name" value="Nudix_hydrolase"/>
</dbReference>
<dbReference type="CDD" id="cd04670">
    <property type="entry name" value="NUDIX_ASFGF2_Nudt6"/>
    <property type="match status" value="1"/>
</dbReference>
<dbReference type="InterPro" id="IPR003293">
    <property type="entry name" value="Nudix_hydrolase6-like"/>
</dbReference>
<evidence type="ECO:0000313" key="5">
    <source>
        <dbReference type="Proteomes" id="UP001445076"/>
    </source>
</evidence>
<dbReference type="InterPro" id="IPR015797">
    <property type="entry name" value="NUDIX_hydrolase-like_dom_sf"/>
</dbReference>